<dbReference type="EC" id="2.1.1.182" evidence="7"/>
<dbReference type="InterPro" id="IPR020596">
    <property type="entry name" value="rRNA_Ade_Mease_Trfase_CS"/>
</dbReference>
<evidence type="ECO:0000256" key="6">
    <source>
        <dbReference type="ARBA" id="ARBA00022884"/>
    </source>
</evidence>
<dbReference type="HAMAP" id="MF_00607">
    <property type="entry name" value="16SrRNA_methyltr_A"/>
    <property type="match status" value="1"/>
</dbReference>
<dbReference type="GO" id="GO:0003723">
    <property type="term" value="F:RNA binding"/>
    <property type="evidence" value="ECO:0007669"/>
    <property type="project" value="UniProtKB-UniRule"/>
</dbReference>
<keyword evidence="3 7" id="KW-0489">Methyltransferase</keyword>
<dbReference type="PANTHER" id="PTHR11727">
    <property type="entry name" value="DIMETHYLADENOSINE TRANSFERASE"/>
    <property type="match status" value="1"/>
</dbReference>
<proteinExistence type="inferred from homology"/>
<comment type="function">
    <text evidence="7">Specifically dimethylates two adjacent adenosines (A1518 and A1519) in the loop of a conserved hairpin near the 3'-end of 16S rRNA in the 30S particle. May play a critical role in biogenesis of 30S subunits.</text>
</comment>
<feature type="binding site" evidence="7 8">
    <location>
        <position position="121"/>
    </location>
    <ligand>
        <name>S-adenosyl-L-methionine</name>
        <dbReference type="ChEBI" id="CHEBI:59789"/>
    </ligand>
</feature>
<feature type="binding site" evidence="7 8">
    <location>
        <position position="94"/>
    </location>
    <ligand>
        <name>S-adenosyl-L-methionine</name>
        <dbReference type="ChEBI" id="CHEBI:59789"/>
    </ligand>
</feature>
<keyword evidence="11" id="KW-1185">Reference proteome</keyword>
<reference evidence="11" key="2">
    <citation type="submission" date="2012-03" db="EMBL/GenBank/DDBJ databases">
        <title>The complete genome sequence of the pioneer microbe on fresh volcanic deposit, Leptospirillum ferrooxidans strain C2-3.</title>
        <authorList>
            <person name="Fujimura R."/>
            <person name="Sato Y."/>
            <person name="Nishizawa T."/>
            <person name="Nanba K."/>
            <person name="Oshima K."/>
            <person name="Hattori M."/>
            <person name="Kamijo T."/>
            <person name="Ohta H."/>
        </authorList>
    </citation>
    <scope>NUCLEOTIDE SEQUENCE [LARGE SCALE GENOMIC DNA]</scope>
    <source>
        <strain evidence="11">C2-3</strain>
    </source>
</reference>
<dbReference type="eggNOG" id="COG0030">
    <property type="taxonomic scope" value="Bacteria"/>
</dbReference>
<dbReference type="Gene3D" id="1.10.8.100">
    <property type="entry name" value="Ribosomal RNA adenine dimethylase-like, domain 2"/>
    <property type="match status" value="1"/>
</dbReference>
<dbReference type="KEGG" id="lfc:LFE_1717"/>
<dbReference type="HOGENOM" id="CLU_041220_0_2_0"/>
<organism evidence="10 11">
    <name type="scientific">Leptospirillum ferrooxidans (strain C2-3)</name>
    <dbReference type="NCBI Taxonomy" id="1162668"/>
    <lineage>
        <taxon>Bacteria</taxon>
        <taxon>Pseudomonadati</taxon>
        <taxon>Nitrospirota</taxon>
        <taxon>Nitrospiria</taxon>
        <taxon>Nitrospirales</taxon>
        <taxon>Nitrospiraceae</taxon>
        <taxon>Leptospirillum</taxon>
    </lineage>
</organism>
<dbReference type="InterPro" id="IPR001737">
    <property type="entry name" value="KsgA/Erm"/>
</dbReference>
<evidence type="ECO:0000256" key="2">
    <source>
        <dbReference type="ARBA" id="ARBA00022552"/>
    </source>
</evidence>
<keyword evidence="1 7" id="KW-0963">Cytoplasm</keyword>
<feature type="domain" description="Ribosomal RNA adenine methylase transferase N-terminal" evidence="9">
    <location>
        <begin position="26"/>
        <end position="206"/>
    </location>
</feature>
<evidence type="ECO:0000256" key="5">
    <source>
        <dbReference type="ARBA" id="ARBA00022691"/>
    </source>
</evidence>
<name>I0IQ48_LEPFC</name>
<dbReference type="InterPro" id="IPR023165">
    <property type="entry name" value="rRNA_Ade_diMease-like_C"/>
</dbReference>
<comment type="subcellular location">
    <subcellularLocation>
        <location evidence="7">Cytoplasm</location>
    </subcellularLocation>
</comment>
<feature type="binding site" evidence="7 8">
    <location>
        <position position="19"/>
    </location>
    <ligand>
        <name>S-adenosyl-L-methionine</name>
        <dbReference type="ChEBI" id="CHEBI:59789"/>
    </ligand>
</feature>
<sequence>MEKMMTIPPHRARKSLGQNFLTDPSIAQKIVDFLDPAIPKETPLIEIGPGKGILTRALLNKTSNLILLEKDNTLIPDLTERFGTIPGVRIIRADALDYPFGEGDAYQSPPFSGGDYRIVSNLPYNISVPLLFRFLSTPKPPLEMVLMFQREVARRIVASTGSDDYGHLSVAMALSASARKVLDLKPGSFYPAPKVHSSVVLIQPRIFESDGEREQIRNALTLSRKLFSYRRRTLQNALQLAFPETPKSDFEEIINLSGLSPAKRVERLLPEEFHLISMTMQET</sequence>
<evidence type="ECO:0000256" key="8">
    <source>
        <dbReference type="PROSITE-ProRule" id="PRU01026"/>
    </source>
</evidence>
<reference evidence="10 11" key="1">
    <citation type="journal article" date="2012" name="J. Bacteriol.">
        <title>Complete Genome Sequence of Leptospirillum ferrooxidans Strain C2-3, Isolated from a Fresh Volcanic Ash Deposit on the Island of Miyake, Japan.</title>
        <authorList>
            <person name="Fujimura R."/>
            <person name="Sato Y."/>
            <person name="Nishizawa T."/>
            <person name="Oshima K."/>
            <person name="Kim S.-W."/>
            <person name="Hattori M."/>
            <person name="Kamijo T."/>
            <person name="Ohta H."/>
        </authorList>
    </citation>
    <scope>NUCLEOTIDE SEQUENCE [LARGE SCALE GENOMIC DNA]</scope>
    <source>
        <strain evidence="10 11">C2-3</strain>
    </source>
</reference>
<keyword evidence="4 7" id="KW-0808">Transferase</keyword>
<dbReference type="PANTHER" id="PTHR11727:SF7">
    <property type="entry name" value="DIMETHYLADENOSINE TRANSFERASE-RELATED"/>
    <property type="match status" value="1"/>
</dbReference>
<dbReference type="InterPro" id="IPR020598">
    <property type="entry name" value="rRNA_Ade_methylase_Trfase_N"/>
</dbReference>
<evidence type="ECO:0000256" key="4">
    <source>
        <dbReference type="ARBA" id="ARBA00022679"/>
    </source>
</evidence>
<keyword evidence="5 7" id="KW-0949">S-adenosyl-L-methionine</keyword>
<protein>
    <recommendedName>
        <fullName evidence="7">Ribosomal RNA small subunit methyltransferase A</fullName>
        <ecNumber evidence="7">2.1.1.182</ecNumber>
    </recommendedName>
    <alternativeName>
        <fullName evidence="7">16S rRNA (adenine(1518)-N(6)/adenine(1519)-N(6))-dimethyltransferase</fullName>
    </alternativeName>
    <alternativeName>
        <fullName evidence="7">16S rRNA dimethyladenosine transferase</fullName>
    </alternativeName>
    <alternativeName>
        <fullName evidence="7">16S rRNA dimethylase</fullName>
    </alternativeName>
    <alternativeName>
        <fullName evidence="7">S-adenosylmethionine-6-N', N'-adenosyl(rRNA) dimethyltransferase</fullName>
    </alternativeName>
</protein>
<evidence type="ECO:0000256" key="1">
    <source>
        <dbReference type="ARBA" id="ARBA00022490"/>
    </source>
</evidence>
<dbReference type="CDD" id="cd02440">
    <property type="entry name" value="AdoMet_MTases"/>
    <property type="match status" value="1"/>
</dbReference>
<comment type="catalytic activity">
    <reaction evidence="7">
        <text>adenosine(1518)/adenosine(1519) in 16S rRNA + 4 S-adenosyl-L-methionine = N(6)-dimethyladenosine(1518)/N(6)-dimethyladenosine(1519) in 16S rRNA + 4 S-adenosyl-L-homocysteine + 4 H(+)</text>
        <dbReference type="Rhea" id="RHEA:19609"/>
        <dbReference type="Rhea" id="RHEA-COMP:10232"/>
        <dbReference type="Rhea" id="RHEA-COMP:10233"/>
        <dbReference type="ChEBI" id="CHEBI:15378"/>
        <dbReference type="ChEBI" id="CHEBI:57856"/>
        <dbReference type="ChEBI" id="CHEBI:59789"/>
        <dbReference type="ChEBI" id="CHEBI:74411"/>
        <dbReference type="ChEBI" id="CHEBI:74493"/>
        <dbReference type="EC" id="2.1.1.182"/>
    </reaction>
</comment>
<dbReference type="NCBIfam" id="TIGR00755">
    <property type="entry name" value="ksgA"/>
    <property type="match status" value="1"/>
</dbReference>
<dbReference type="InterPro" id="IPR029063">
    <property type="entry name" value="SAM-dependent_MTases_sf"/>
</dbReference>
<dbReference type="SUPFAM" id="SSF53335">
    <property type="entry name" value="S-adenosyl-L-methionine-dependent methyltransferases"/>
    <property type="match status" value="1"/>
</dbReference>
<dbReference type="PATRIC" id="fig|1162668.3.peg.2038"/>
<dbReference type="Gene3D" id="3.40.50.150">
    <property type="entry name" value="Vaccinia Virus protein VP39"/>
    <property type="match status" value="1"/>
</dbReference>
<evidence type="ECO:0000256" key="7">
    <source>
        <dbReference type="HAMAP-Rule" id="MF_00607"/>
    </source>
</evidence>
<evidence type="ECO:0000313" key="11">
    <source>
        <dbReference type="Proteomes" id="UP000007382"/>
    </source>
</evidence>
<dbReference type="STRING" id="1162668.LFE_1717"/>
<feature type="binding site" evidence="7 8">
    <location>
        <position position="69"/>
    </location>
    <ligand>
        <name>S-adenosyl-L-methionine</name>
        <dbReference type="ChEBI" id="CHEBI:59789"/>
    </ligand>
</feature>
<keyword evidence="2 7" id="KW-0698">rRNA processing</keyword>
<dbReference type="Proteomes" id="UP000007382">
    <property type="component" value="Chromosome"/>
</dbReference>
<dbReference type="GO" id="GO:0005737">
    <property type="term" value="C:cytoplasm"/>
    <property type="evidence" value="ECO:0007669"/>
    <property type="project" value="UniProtKB-SubCell"/>
</dbReference>
<dbReference type="PROSITE" id="PS01131">
    <property type="entry name" value="RRNA_A_DIMETH"/>
    <property type="match status" value="1"/>
</dbReference>
<comment type="similarity">
    <text evidence="7">Belongs to the class I-like SAM-binding methyltransferase superfamily. rRNA adenine N(6)-methyltransferase family. RsmA subfamily.</text>
</comment>
<dbReference type="Pfam" id="PF00398">
    <property type="entry name" value="RrnaAD"/>
    <property type="match status" value="1"/>
</dbReference>
<dbReference type="EMBL" id="AP012342">
    <property type="protein sequence ID" value="BAM07397.1"/>
    <property type="molecule type" value="Genomic_DNA"/>
</dbReference>
<dbReference type="InterPro" id="IPR011530">
    <property type="entry name" value="rRNA_adenine_dimethylase"/>
</dbReference>
<evidence type="ECO:0000313" key="10">
    <source>
        <dbReference type="EMBL" id="BAM07397.1"/>
    </source>
</evidence>
<dbReference type="GO" id="GO:0052908">
    <property type="term" value="F:16S rRNA (adenine(1518)-N(6)/adenine(1519)-N(6))-dimethyltransferase activity"/>
    <property type="evidence" value="ECO:0007669"/>
    <property type="project" value="UniProtKB-EC"/>
</dbReference>
<dbReference type="SMART" id="SM00650">
    <property type="entry name" value="rADc"/>
    <property type="match status" value="1"/>
</dbReference>
<gene>
    <name evidence="7" type="primary">rsmA</name>
    <name evidence="7" type="synonym">ksgA</name>
    <name evidence="10" type="ordered locus">LFE_1717</name>
</gene>
<dbReference type="PROSITE" id="PS51689">
    <property type="entry name" value="SAM_RNA_A_N6_MT"/>
    <property type="match status" value="1"/>
</dbReference>
<accession>I0IQ48</accession>
<evidence type="ECO:0000259" key="9">
    <source>
        <dbReference type="SMART" id="SM00650"/>
    </source>
</evidence>
<feature type="binding site" evidence="7 8">
    <location>
        <position position="21"/>
    </location>
    <ligand>
        <name>S-adenosyl-L-methionine</name>
        <dbReference type="ChEBI" id="CHEBI:59789"/>
    </ligand>
</feature>
<feature type="binding site" evidence="7 8">
    <location>
        <position position="48"/>
    </location>
    <ligand>
        <name>S-adenosyl-L-methionine</name>
        <dbReference type="ChEBI" id="CHEBI:59789"/>
    </ligand>
</feature>
<dbReference type="AlphaFoldDB" id="I0IQ48"/>
<evidence type="ECO:0000256" key="3">
    <source>
        <dbReference type="ARBA" id="ARBA00022603"/>
    </source>
</evidence>
<keyword evidence="6 7" id="KW-0694">RNA-binding</keyword>